<dbReference type="AlphaFoldDB" id="A0A2S9QIT6"/>
<keyword evidence="7" id="KW-1185">Reference proteome</keyword>
<evidence type="ECO:0000256" key="1">
    <source>
        <dbReference type="ARBA" id="ARBA00005417"/>
    </source>
</evidence>
<evidence type="ECO:0000256" key="3">
    <source>
        <dbReference type="ARBA" id="ARBA00022741"/>
    </source>
</evidence>
<dbReference type="PANTHER" id="PTHR46743:SF2">
    <property type="entry name" value="TEICHOIC ACIDS EXPORT ATP-BINDING PROTEIN TAGH"/>
    <property type="match status" value="1"/>
</dbReference>
<evidence type="ECO:0000256" key="4">
    <source>
        <dbReference type="ARBA" id="ARBA00022840"/>
    </source>
</evidence>
<accession>A0A2S9QIT6</accession>
<dbReference type="RefSeq" id="WP_105860211.1">
    <property type="nucleotide sequence ID" value="NZ_PUEJ01000001.1"/>
</dbReference>
<dbReference type="PANTHER" id="PTHR46743">
    <property type="entry name" value="TEICHOIC ACIDS EXPORT ATP-BINDING PROTEIN TAGH"/>
    <property type="match status" value="1"/>
</dbReference>
<dbReference type="GO" id="GO:0140359">
    <property type="term" value="F:ABC-type transporter activity"/>
    <property type="evidence" value="ECO:0007669"/>
    <property type="project" value="InterPro"/>
</dbReference>
<dbReference type="Pfam" id="PF00005">
    <property type="entry name" value="ABC_tran"/>
    <property type="match status" value="1"/>
</dbReference>
<dbReference type="SUPFAM" id="SSF52540">
    <property type="entry name" value="P-loop containing nucleoside triphosphate hydrolases"/>
    <property type="match status" value="1"/>
</dbReference>
<proteinExistence type="inferred from homology"/>
<dbReference type="InterPro" id="IPR003593">
    <property type="entry name" value="AAA+_ATPase"/>
</dbReference>
<dbReference type="EMBL" id="PUEJ01000001">
    <property type="protein sequence ID" value="PRH89245.1"/>
    <property type="molecule type" value="Genomic_DNA"/>
</dbReference>
<dbReference type="Proteomes" id="UP000237682">
    <property type="component" value="Unassembled WGS sequence"/>
</dbReference>
<keyword evidence="3" id="KW-0547">Nucleotide-binding</keyword>
<dbReference type="CDD" id="cd03220">
    <property type="entry name" value="ABC_KpsT_Wzt"/>
    <property type="match status" value="1"/>
</dbReference>
<keyword evidence="2" id="KW-0813">Transport</keyword>
<organism evidence="6 7">
    <name type="scientific">Labrys okinawensis</name>
    <dbReference type="NCBI Taxonomy" id="346911"/>
    <lineage>
        <taxon>Bacteria</taxon>
        <taxon>Pseudomonadati</taxon>
        <taxon>Pseudomonadota</taxon>
        <taxon>Alphaproteobacteria</taxon>
        <taxon>Hyphomicrobiales</taxon>
        <taxon>Xanthobacteraceae</taxon>
        <taxon>Labrys</taxon>
    </lineage>
</organism>
<name>A0A2S9QIT6_9HYPH</name>
<dbReference type="InterPro" id="IPR003439">
    <property type="entry name" value="ABC_transporter-like_ATP-bd"/>
</dbReference>
<protein>
    <recommendedName>
        <fullName evidence="5">ABC transporter domain-containing protein</fullName>
    </recommendedName>
</protein>
<dbReference type="InterPro" id="IPR050683">
    <property type="entry name" value="Bact_Polysacc_Export_ATP-bd"/>
</dbReference>
<gene>
    <name evidence="6" type="ORF">C5L14_01220</name>
</gene>
<dbReference type="Gene3D" id="3.40.50.300">
    <property type="entry name" value="P-loop containing nucleotide triphosphate hydrolases"/>
    <property type="match status" value="1"/>
</dbReference>
<dbReference type="SMART" id="SM00382">
    <property type="entry name" value="AAA"/>
    <property type="match status" value="1"/>
</dbReference>
<feature type="domain" description="ABC transporter" evidence="5">
    <location>
        <begin position="37"/>
        <end position="259"/>
    </location>
</feature>
<reference evidence="6 7" key="1">
    <citation type="submission" date="2018-02" db="EMBL/GenBank/DDBJ databases">
        <title>Whole genome sequencing of endophytic bacterium.</title>
        <authorList>
            <person name="Eedara R."/>
            <person name="Podile A.R."/>
        </authorList>
    </citation>
    <scope>NUCLEOTIDE SEQUENCE [LARGE SCALE GENOMIC DNA]</scope>
    <source>
        <strain evidence="6 7">RP1T</strain>
    </source>
</reference>
<dbReference type="GO" id="GO:0005524">
    <property type="term" value="F:ATP binding"/>
    <property type="evidence" value="ECO:0007669"/>
    <property type="project" value="UniProtKB-KW"/>
</dbReference>
<sequence length="408" mass="44198">MSAPSIRALGVSKEYVRGGHNPSLRTFREALAGAVTGRFRPSARPAPRDDRFLALSDVSFDVHPGEVMGIIGRNGAGKSTLLKILSRITAPTAGRIEVRGRIASLLEVGTGFHPELTGRENIRLNGAIIGMTSSEVARKFDRIVAFSEVEKFIDTPIKHYSSGMYTRLAFAVAAHLEPEILIVDEVLAVGDAEFQKKCLGKMNEIAGQGRTVLLVSHNLSAIGALCQNAILLDGGRILHHGAAADTIAHYSGLFRGDDGVVVEDKPPSGPHIASATLATNQILFGEKLAVTCMIQSPDRRRAAIEVEIHDGLGRKLIYSSTAPMHGQEFDIYPGTNRLMLGIGALPLARGSYELHLWLSKPWVEEFHRLSVPLCFDVVQSDPGGAGFDFQQSYERGCVAVPITFERQE</sequence>
<dbReference type="PROSITE" id="PS50893">
    <property type="entry name" value="ABC_TRANSPORTER_2"/>
    <property type="match status" value="1"/>
</dbReference>
<evidence type="ECO:0000256" key="2">
    <source>
        <dbReference type="ARBA" id="ARBA00022448"/>
    </source>
</evidence>
<comment type="similarity">
    <text evidence="1">Belongs to the ABC transporter superfamily.</text>
</comment>
<dbReference type="InterPro" id="IPR027417">
    <property type="entry name" value="P-loop_NTPase"/>
</dbReference>
<comment type="caution">
    <text evidence="6">The sequence shown here is derived from an EMBL/GenBank/DDBJ whole genome shotgun (WGS) entry which is preliminary data.</text>
</comment>
<evidence type="ECO:0000313" key="6">
    <source>
        <dbReference type="EMBL" id="PRH89245.1"/>
    </source>
</evidence>
<dbReference type="GO" id="GO:0016887">
    <property type="term" value="F:ATP hydrolysis activity"/>
    <property type="evidence" value="ECO:0007669"/>
    <property type="project" value="InterPro"/>
</dbReference>
<dbReference type="InterPro" id="IPR015860">
    <property type="entry name" value="ABC_transpr_TagH-like"/>
</dbReference>
<dbReference type="OrthoDB" id="9778870at2"/>
<dbReference type="GO" id="GO:0016020">
    <property type="term" value="C:membrane"/>
    <property type="evidence" value="ECO:0007669"/>
    <property type="project" value="InterPro"/>
</dbReference>
<keyword evidence="4" id="KW-0067">ATP-binding</keyword>
<evidence type="ECO:0000259" key="5">
    <source>
        <dbReference type="PROSITE" id="PS50893"/>
    </source>
</evidence>
<evidence type="ECO:0000313" key="7">
    <source>
        <dbReference type="Proteomes" id="UP000237682"/>
    </source>
</evidence>